<evidence type="ECO:0000256" key="1">
    <source>
        <dbReference type="ARBA" id="ARBA00004141"/>
    </source>
</evidence>
<evidence type="ECO:0000313" key="10">
    <source>
        <dbReference type="EMBL" id="KAK2141421.1"/>
    </source>
</evidence>
<dbReference type="InterPro" id="IPR017452">
    <property type="entry name" value="GPCR_Rhodpsn_7TM"/>
</dbReference>
<keyword evidence="5 8" id="KW-0472">Membrane</keyword>
<evidence type="ECO:0000256" key="8">
    <source>
        <dbReference type="SAM" id="Phobius"/>
    </source>
</evidence>
<accession>A0AAD9IUX8</accession>
<feature type="transmembrane region" description="Helical" evidence="8">
    <location>
        <begin position="75"/>
        <end position="96"/>
    </location>
</feature>
<gene>
    <name evidence="10" type="ORF">LSH36_1103g00016</name>
</gene>
<evidence type="ECO:0000256" key="5">
    <source>
        <dbReference type="ARBA" id="ARBA00023136"/>
    </source>
</evidence>
<evidence type="ECO:0000313" key="11">
    <source>
        <dbReference type="Proteomes" id="UP001208570"/>
    </source>
</evidence>
<dbReference type="EMBL" id="JAODUP010001103">
    <property type="protein sequence ID" value="KAK2141421.1"/>
    <property type="molecule type" value="Genomic_DNA"/>
</dbReference>
<evidence type="ECO:0000259" key="9">
    <source>
        <dbReference type="PROSITE" id="PS50262"/>
    </source>
</evidence>
<comment type="caution">
    <text evidence="10">The sequence shown here is derived from an EMBL/GenBank/DDBJ whole genome shotgun (WGS) entry which is preliminary data.</text>
</comment>
<feature type="transmembrane region" description="Helical" evidence="8">
    <location>
        <begin position="29"/>
        <end position="49"/>
    </location>
</feature>
<dbReference type="AlphaFoldDB" id="A0AAD9IUX8"/>
<dbReference type="PANTHER" id="PTHR24243">
    <property type="entry name" value="G-PROTEIN COUPLED RECEPTOR"/>
    <property type="match status" value="1"/>
</dbReference>
<feature type="transmembrane region" description="Helical" evidence="8">
    <location>
        <begin position="168"/>
        <end position="188"/>
    </location>
</feature>
<protein>
    <recommendedName>
        <fullName evidence="9">G-protein coupled receptors family 1 profile domain-containing protein</fullName>
    </recommendedName>
</protein>
<keyword evidence="4" id="KW-0297">G-protein coupled receptor</keyword>
<dbReference type="GO" id="GO:0004930">
    <property type="term" value="F:G protein-coupled receptor activity"/>
    <property type="evidence" value="ECO:0007669"/>
    <property type="project" value="UniProtKB-KW"/>
</dbReference>
<dbReference type="Pfam" id="PF00001">
    <property type="entry name" value="7tm_1"/>
    <property type="match status" value="1"/>
</dbReference>
<dbReference type="SUPFAM" id="SSF81321">
    <property type="entry name" value="Family A G protein-coupled receptor-like"/>
    <property type="match status" value="1"/>
</dbReference>
<evidence type="ECO:0000256" key="2">
    <source>
        <dbReference type="ARBA" id="ARBA00022692"/>
    </source>
</evidence>
<evidence type="ECO:0000256" key="7">
    <source>
        <dbReference type="ARBA" id="ARBA00023224"/>
    </source>
</evidence>
<dbReference type="GO" id="GO:0005886">
    <property type="term" value="C:plasma membrane"/>
    <property type="evidence" value="ECO:0007669"/>
    <property type="project" value="TreeGrafter"/>
</dbReference>
<keyword evidence="7" id="KW-0807">Transducer</keyword>
<keyword evidence="3 8" id="KW-1133">Transmembrane helix</keyword>
<comment type="subcellular location">
    <subcellularLocation>
        <location evidence="1">Membrane</location>
        <topology evidence="1">Multi-pass membrane protein</topology>
    </subcellularLocation>
</comment>
<sequence length="306" mass="34782">MAISFERYYAICRPLEVLYTCTKSRAVKILAGVWSFSSVSAAPFFAISYTELSVFHDQTVKLVCRSLINSPWKHVYNWAIFGIFFLLPSAVLTLLYTRICQELLRSQSRLGSSSRGGDPNPKERYRYPCGYNGVPAISGPCMRRSSTPAPRSHFAVNRSRAMTSRRQVIYMLMAVIVFSFFCLFPFRILTLWIVYSSRTAKARLGMEAILFLIHTSRILFYANSAGNPILYNMMSTKFREASKRSVRMFCRRTTLSGSYGAGRSGFERSWYVSGRRDDLSTKAEMFEYESTSALTALRSNGVTDCV</sequence>
<feature type="domain" description="G-protein coupled receptors family 1 profile" evidence="9">
    <location>
        <begin position="1"/>
        <end position="231"/>
    </location>
</feature>
<keyword evidence="2 8" id="KW-0812">Transmembrane</keyword>
<dbReference type="PROSITE" id="PS50262">
    <property type="entry name" value="G_PROTEIN_RECEP_F1_2"/>
    <property type="match status" value="1"/>
</dbReference>
<dbReference type="Gene3D" id="1.20.1070.10">
    <property type="entry name" value="Rhodopsin 7-helix transmembrane proteins"/>
    <property type="match status" value="1"/>
</dbReference>
<dbReference type="Proteomes" id="UP001208570">
    <property type="component" value="Unassembled WGS sequence"/>
</dbReference>
<reference evidence="10" key="1">
    <citation type="journal article" date="2023" name="Mol. Biol. Evol.">
        <title>Third-Generation Sequencing Reveals the Adaptive Role of the Epigenome in Three Deep-Sea Polychaetes.</title>
        <authorList>
            <person name="Perez M."/>
            <person name="Aroh O."/>
            <person name="Sun Y."/>
            <person name="Lan Y."/>
            <person name="Juniper S.K."/>
            <person name="Young C.R."/>
            <person name="Angers B."/>
            <person name="Qian P.Y."/>
        </authorList>
    </citation>
    <scope>NUCLEOTIDE SEQUENCE</scope>
    <source>
        <strain evidence="10">P08H-3</strain>
    </source>
</reference>
<organism evidence="10 11">
    <name type="scientific">Paralvinella palmiformis</name>
    <dbReference type="NCBI Taxonomy" id="53620"/>
    <lineage>
        <taxon>Eukaryota</taxon>
        <taxon>Metazoa</taxon>
        <taxon>Spiralia</taxon>
        <taxon>Lophotrochozoa</taxon>
        <taxon>Annelida</taxon>
        <taxon>Polychaeta</taxon>
        <taxon>Sedentaria</taxon>
        <taxon>Canalipalpata</taxon>
        <taxon>Terebellida</taxon>
        <taxon>Terebelliformia</taxon>
        <taxon>Alvinellidae</taxon>
        <taxon>Paralvinella</taxon>
    </lineage>
</organism>
<keyword evidence="6" id="KW-0675">Receptor</keyword>
<dbReference type="PRINTS" id="PR00237">
    <property type="entry name" value="GPCRRHODOPSN"/>
</dbReference>
<evidence type="ECO:0000256" key="6">
    <source>
        <dbReference type="ARBA" id="ARBA00023170"/>
    </source>
</evidence>
<dbReference type="InterPro" id="IPR000276">
    <property type="entry name" value="GPCR_Rhodpsn"/>
</dbReference>
<feature type="transmembrane region" description="Helical" evidence="8">
    <location>
        <begin position="208"/>
        <end position="230"/>
    </location>
</feature>
<evidence type="ECO:0000256" key="3">
    <source>
        <dbReference type="ARBA" id="ARBA00022989"/>
    </source>
</evidence>
<evidence type="ECO:0000256" key="4">
    <source>
        <dbReference type="ARBA" id="ARBA00023040"/>
    </source>
</evidence>
<dbReference type="PANTHER" id="PTHR24243:SF233">
    <property type="entry name" value="THYROTROPIN-RELEASING HORMONE RECEPTOR"/>
    <property type="match status" value="1"/>
</dbReference>
<proteinExistence type="predicted"/>
<keyword evidence="11" id="KW-1185">Reference proteome</keyword>
<name>A0AAD9IUX8_9ANNE</name>